<dbReference type="EMBL" id="CP003050">
    <property type="protein sequence ID" value="AGB15122.1"/>
    <property type="molecule type" value="Genomic_DNA"/>
</dbReference>
<proteinExistence type="predicted"/>
<accession>L0IAY9</accession>
<name>L0IAY9_HALRX</name>
<dbReference type="InterPro" id="IPR016796">
    <property type="entry name" value="UCP021774"/>
</dbReference>
<sequence>MVYTIQTTVRGSFDEVVDETIDALEDEGFGVLTDVDVQATFAEKLDEEFRQYRILGACNPGLAHEALGEEIELGALLPCNVVVYETDEGAIAVNAVDAIPLLDLAESSELDAIGKEVHERYERVVETIDESLGDSDA</sequence>
<organism evidence="2 3">
    <name type="scientific">Halovivax ruber (strain DSM 18193 / JCM 13892 / XH-70)</name>
    <dbReference type="NCBI Taxonomy" id="797302"/>
    <lineage>
        <taxon>Archaea</taxon>
        <taxon>Methanobacteriati</taxon>
        <taxon>Methanobacteriota</taxon>
        <taxon>Stenosarchaea group</taxon>
        <taxon>Halobacteria</taxon>
        <taxon>Halobacteriales</taxon>
        <taxon>Natrialbaceae</taxon>
        <taxon>Halovivax</taxon>
    </lineage>
</organism>
<dbReference type="Proteomes" id="UP000010846">
    <property type="component" value="Chromosome"/>
</dbReference>
<dbReference type="KEGG" id="hru:Halru_0487"/>
<evidence type="ECO:0000313" key="3">
    <source>
        <dbReference type="Proteomes" id="UP000010846"/>
    </source>
</evidence>
<dbReference type="RefSeq" id="WP_015299807.1">
    <property type="nucleotide sequence ID" value="NC_019964.1"/>
</dbReference>
<dbReference type="HOGENOM" id="CLU_126998_1_1_2"/>
<evidence type="ECO:0000259" key="1">
    <source>
        <dbReference type="Pfam" id="PF03625"/>
    </source>
</evidence>
<dbReference type="PANTHER" id="PTHR38342">
    <property type="entry name" value="SLR5037 PROTEIN"/>
    <property type="match status" value="1"/>
</dbReference>
<dbReference type="PANTHER" id="PTHR38342:SF1">
    <property type="entry name" value="SLR5037 PROTEIN"/>
    <property type="match status" value="1"/>
</dbReference>
<evidence type="ECO:0000313" key="2">
    <source>
        <dbReference type="EMBL" id="AGB15122.1"/>
    </source>
</evidence>
<dbReference type="InterPro" id="IPR035923">
    <property type="entry name" value="TT1751-like_sf"/>
</dbReference>
<dbReference type="Gene3D" id="3.30.310.70">
    <property type="entry name" value="TT1751-like domain"/>
    <property type="match status" value="1"/>
</dbReference>
<dbReference type="AlphaFoldDB" id="L0IAY9"/>
<dbReference type="InterPro" id="IPR005180">
    <property type="entry name" value="DUF302"/>
</dbReference>
<dbReference type="OrthoDB" id="2559at2157"/>
<feature type="domain" description="DUF302" evidence="1">
    <location>
        <begin position="35"/>
        <end position="97"/>
    </location>
</feature>
<protein>
    <recommendedName>
        <fullName evidence="1">DUF302 domain-containing protein</fullName>
    </recommendedName>
</protein>
<dbReference type="eggNOG" id="arCOG02761">
    <property type="taxonomic scope" value="Archaea"/>
</dbReference>
<keyword evidence="3" id="KW-1185">Reference proteome</keyword>
<gene>
    <name evidence="2" type="ordered locus">Halru_0487</name>
</gene>
<dbReference type="Pfam" id="PF03625">
    <property type="entry name" value="DUF302"/>
    <property type="match status" value="1"/>
</dbReference>
<reference evidence="2" key="1">
    <citation type="submission" date="2011-09" db="EMBL/GenBank/DDBJ databases">
        <title>Complete sequence of Halovivax ruber XH-70.</title>
        <authorList>
            <consortium name="US DOE Joint Genome Institute"/>
            <person name="Lucas S."/>
            <person name="Han J."/>
            <person name="Lapidus A."/>
            <person name="Cheng J.-F."/>
            <person name="Goodwin L."/>
            <person name="Pitluck S."/>
            <person name="Peters L."/>
            <person name="Mikhailova N."/>
            <person name="Davenport K."/>
            <person name="Detter J.C."/>
            <person name="Han C."/>
            <person name="Tapia R."/>
            <person name="Land M."/>
            <person name="Hauser L."/>
            <person name="Kyrpides N."/>
            <person name="Ivanova N."/>
            <person name="Pagani I."/>
            <person name="Sproer C."/>
            <person name="Anderson I."/>
            <person name="Woyke T."/>
        </authorList>
    </citation>
    <scope>NUCLEOTIDE SEQUENCE</scope>
    <source>
        <strain evidence="2">XH-70</strain>
    </source>
</reference>
<dbReference type="SUPFAM" id="SSF103247">
    <property type="entry name" value="TT1751-like"/>
    <property type="match status" value="1"/>
</dbReference>
<dbReference type="PIRSF" id="PIRSF021774">
    <property type="entry name" value="UCP021774"/>
    <property type="match status" value="1"/>
</dbReference>
<dbReference type="CDD" id="cd14797">
    <property type="entry name" value="DUF302"/>
    <property type="match status" value="1"/>
</dbReference>
<dbReference type="GeneID" id="14375795"/>